<evidence type="ECO:0000256" key="4">
    <source>
        <dbReference type="ARBA" id="ARBA00022989"/>
    </source>
</evidence>
<protein>
    <submittedName>
        <fullName evidence="7">Simple sugar transport system permease protein</fullName>
    </submittedName>
</protein>
<dbReference type="GO" id="GO:0022857">
    <property type="term" value="F:transmembrane transporter activity"/>
    <property type="evidence" value="ECO:0007669"/>
    <property type="project" value="InterPro"/>
</dbReference>
<keyword evidence="5 6" id="KW-0472">Membrane</keyword>
<comment type="subcellular location">
    <subcellularLocation>
        <location evidence="1">Cell membrane</location>
        <topology evidence="1">Multi-pass membrane protein</topology>
    </subcellularLocation>
</comment>
<dbReference type="OrthoDB" id="9792579at2"/>
<dbReference type="PANTHER" id="PTHR43370">
    <property type="entry name" value="SUGAR ABC TRANSPORTER INTEGRAL MEMBRANE PROTEIN-RELATED"/>
    <property type="match status" value="1"/>
</dbReference>
<gene>
    <name evidence="7" type="ORF">SAMN03080606_03736</name>
</gene>
<evidence type="ECO:0000313" key="7">
    <source>
        <dbReference type="EMBL" id="SCZ03652.1"/>
    </source>
</evidence>
<evidence type="ECO:0000256" key="3">
    <source>
        <dbReference type="ARBA" id="ARBA00022692"/>
    </source>
</evidence>
<keyword evidence="8" id="KW-1185">Reference proteome</keyword>
<name>A0A1G5KSS2_9FIRM</name>
<feature type="transmembrane region" description="Helical" evidence="6">
    <location>
        <begin position="144"/>
        <end position="165"/>
    </location>
</feature>
<sequence length="312" mass="33146">MWSSLGFIIGTTLMYSTPLIYTALGGVISENSGVVNIGLEGMMTIGAFVGAAVGFYTGNPWIAFLAAGLASGFLALFHAIAAVSFGADQVVSGIAINFLGPGIALFVSRLFFEGATNTKPIPLENKMPRPLNGLFPQNSFFDMILNQYATVFMAFALVAIVWYLLYKTKLGLRIRAVGEHPRAADTLGVSVYKIRYLCVVLSGVFAGFGGASLSLAVVSNFRPTLISGHGFIALAAMIFGKWKPQGAMWACLLFGVSNGLVVYLGRPGAPFQISQQLLSMIPYVLTLIILTGFVGRASAPAASGTPYEKDER</sequence>
<keyword evidence="4 6" id="KW-1133">Transmembrane helix</keyword>
<dbReference type="Pfam" id="PF02653">
    <property type="entry name" value="BPD_transp_2"/>
    <property type="match status" value="1"/>
</dbReference>
<keyword evidence="7" id="KW-0813">Transport</keyword>
<feature type="transmembrane region" description="Helical" evidence="6">
    <location>
        <begin position="34"/>
        <end position="55"/>
    </location>
</feature>
<dbReference type="RefSeq" id="WP_091546656.1">
    <property type="nucleotide sequence ID" value="NZ_FMUS01000031.1"/>
</dbReference>
<dbReference type="CDD" id="cd06580">
    <property type="entry name" value="TM_PBP1_transp_TpRbsC_like"/>
    <property type="match status" value="1"/>
</dbReference>
<reference evidence="7 8" key="1">
    <citation type="submission" date="2016-10" db="EMBL/GenBank/DDBJ databases">
        <authorList>
            <person name="de Groot N.N."/>
        </authorList>
    </citation>
    <scope>NUCLEOTIDE SEQUENCE [LARGE SCALE GENOMIC DNA]</scope>
    <source>
        <strain evidence="7 8">DSM 18978</strain>
    </source>
</reference>
<proteinExistence type="predicted"/>
<keyword evidence="7" id="KW-0762">Sugar transport</keyword>
<accession>A0A1G5KSS2</accession>
<keyword evidence="3 6" id="KW-0812">Transmembrane</keyword>
<dbReference type="AlphaFoldDB" id="A0A1G5KSS2"/>
<dbReference type="STRING" id="1120976.SAMN03080606_03736"/>
<organism evidence="7 8">
    <name type="scientific">Alkaliphilus peptidifermentans DSM 18978</name>
    <dbReference type="NCBI Taxonomy" id="1120976"/>
    <lineage>
        <taxon>Bacteria</taxon>
        <taxon>Bacillati</taxon>
        <taxon>Bacillota</taxon>
        <taxon>Clostridia</taxon>
        <taxon>Peptostreptococcales</taxon>
        <taxon>Natronincolaceae</taxon>
        <taxon>Alkaliphilus</taxon>
    </lineage>
</organism>
<evidence type="ECO:0000256" key="1">
    <source>
        <dbReference type="ARBA" id="ARBA00004651"/>
    </source>
</evidence>
<feature type="transmembrane region" description="Helical" evidence="6">
    <location>
        <begin position="196"/>
        <end position="218"/>
    </location>
</feature>
<keyword evidence="2" id="KW-1003">Cell membrane</keyword>
<dbReference type="Proteomes" id="UP000198636">
    <property type="component" value="Unassembled WGS sequence"/>
</dbReference>
<evidence type="ECO:0000256" key="2">
    <source>
        <dbReference type="ARBA" id="ARBA00022475"/>
    </source>
</evidence>
<feature type="transmembrane region" description="Helical" evidence="6">
    <location>
        <begin position="277"/>
        <end position="295"/>
    </location>
</feature>
<feature type="transmembrane region" description="Helical" evidence="6">
    <location>
        <begin position="61"/>
        <end position="83"/>
    </location>
</feature>
<dbReference type="InterPro" id="IPR001851">
    <property type="entry name" value="ABC_transp_permease"/>
</dbReference>
<feature type="transmembrane region" description="Helical" evidence="6">
    <location>
        <begin position="247"/>
        <end position="265"/>
    </location>
</feature>
<evidence type="ECO:0000256" key="5">
    <source>
        <dbReference type="ARBA" id="ARBA00023136"/>
    </source>
</evidence>
<dbReference type="PANTHER" id="PTHR43370:SF1">
    <property type="entry name" value="GUANOSINE ABC TRANSPORTER PERMEASE PROTEIN NUPQ"/>
    <property type="match status" value="1"/>
</dbReference>
<feature type="transmembrane region" description="Helical" evidence="6">
    <location>
        <begin position="90"/>
        <end position="112"/>
    </location>
</feature>
<feature type="transmembrane region" description="Helical" evidence="6">
    <location>
        <begin position="6"/>
        <end position="27"/>
    </location>
</feature>
<dbReference type="GO" id="GO:0005886">
    <property type="term" value="C:plasma membrane"/>
    <property type="evidence" value="ECO:0007669"/>
    <property type="project" value="UniProtKB-SubCell"/>
</dbReference>
<evidence type="ECO:0000313" key="8">
    <source>
        <dbReference type="Proteomes" id="UP000198636"/>
    </source>
</evidence>
<dbReference type="EMBL" id="FMUS01000031">
    <property type="protein sequence ID" value="SCZ03652.1"/>
    <property type="molecule type" value="Genomic_DNA"/>
</dbReference>
<evidence type="ECO:0000256" key="6">
    <source>
        <dbReference type="SAM" id="Phobius"/>
    </source>
</evidence>